<evidence type="ECO:0000256" key="3">
    <source>
        <dbReference type="SAM" id="MobiDB-lite"/>
    </source>
</evidence>
<dbReference type="CDD" id="cd04496">
    <property type="entry name" value="SSB_OBF"/>
    <property type="match status" value="1"/>
</dbReference>
<evidence type="ECO:0000313" key="4">
    <source>
        <dbReference type="EMBL" id="KAF2484566.1"/>
    </source>
</evidence>
<evidence type="ECO:0000256" key="1">
    <source>
        <dbReference type="ARBA" id="ARBA00023125"/>
    </source>
</evidence>
<dbReference type="EMBL" id="MU001634">
    <property type="protein sequence ID" value="KAF2484566.1"/>
    <property type="molecule type" value="Genomic_DNA"/>
</dbReference>
<evidence type="ECO:0008006" key="6">
    <source>
        <dbReference type="Google" id="ProtNLM"/>
    </source>
</evidence>
<name>A0A6A6PXT0_9PEZI</name>
<feature type="region of interest" description="Disordered" evidence="3">
    <location>
        <begin position="136"/>
        <end position="160"/>
    </location>
</feature>
<dbReference type="InterPro" id="IPR000424">
    <property type="entry name" value="Primosome_PriB/ssb"/>
</dbReference>
<keyword evidence="5" id="KW-1185">Reference proteome</keyword>
<dbReference type="RefSeq" id="XP_033591135.1">
    <property type="nucleotide sequence ID" value="XM_033729411.1"/>
</dbReference>
<feature type="compositionally biased region" description="Polar residues" evidence="3">
    <location>
        <begin position="136"/>
        <end position="151"/>
    </location>
</feature>
<dbReference type="Pfam" id="PF00436">
    <property type="entry name" value="SSB"/>
    <property type="match status" value="1"/>
</dbReference>
<dbReference type="InterPro" id="IPR012340">
    <property type="entry name" value="NA-bd_OB-fold"/>
</dbReference>
<evidence type="ECO:0000313" key="5">
    <source>
        <dbReference type="Proteomes" id="UP000799767"/>
    </source>
</evidence>
<dbReference type="SUPFAM" id="SSF50249">
    <property type="entry name" value="Nucleic acid-binding proteins"/>
    <property type="match status" value="1"/>
</dbReference>
<dbReference type="OrthoDB" id="1078367at2759"/>
<accession>A0A6A6PXT0</accession>
<keyword evidence="1 2" id="KW-0238">DNA-binding</keyword>
<dbReference type="GO" id="GO:0003697">
    <property type="term" value="F:single-stranded DNA binding"/>
    <property type="evidence" value="ECO:0007669"/>
    <property type="project" value="InterPro"/>
</dbReference>
<dbReference type="AlphaFoldDB" id="A0A6A6PXT0"/>
<proteinExistence type="predicted"/>
<feature type="region of interest" description="Disordered" evidence="3">
    <location>
        <begin position="1"/>
        <end position="23"/>
    </location>
</feature>
<gene>
    <name evidence="4" type="ORF">BDY17DRAFT_131012</name>
</gene>
<sequence>MQSLRTLSLPRAASSSLRRAAFSTSAPRPLAKMQIIGRLADTPEVSPTSTGQEITRFAVGVGSGPRDESTGRQSHVSWFRVASFMEDGPQRRLLQGLPKGTQLFIDAEARMDTYEDKDGIKRTQLNLLMRNFETLSRPQSASNSSVGTQSDEPLAAAGAS</sequence>
<feature type="region of interest" description="Disordered" evidence="3">
    <location>
        <begin position="41"/>
        <end position="73"/>
    </location>
</feature>
<dbReference type="Gene3D" id="2.40.50.140">
    <property type="entry name" value="Nucleic acid-binding proteins"/>
    <property type="match status" value="1"/>
</dbReference>
<dbReference type="Proteomes" id="UP000799767">
    <property type="component" value="Unassembled WGS sequence"/>
</dbReference>
<dbReference type="PROSITE" id="PS50935">
    <property type="entry name" value="SSB"/>
    <property type="match status" value="1"/>
</dbReference>
<protein>
    <recommendedName>
        <fullName evidence="6">SsDNA binding protein</fullName>
    </recommendedName>
</protein>
<evidence type="ECO:0000256" key="2">
    <source>
        <dbReference type="PROSITE-ProRule" id="PRU00252"/>
    </source>
</evidence>
<dbReference type="GeneID" id="54470413"/>
<reference evidence="4" key="1">
    <citation type="journal article" date="2020" name="Stud. Mycol.">
        <title>101 Dothideomycetes genomes: a test case for predicting lifestyles and emergence of pathogens.</title>
        <authorList>
            <person name="Haridas S."/>
            <person name="Albert R."/>
            <person name="Binder M."/>
            <person name="Bloem J."/>
            <person name="Labutti K."/>
            <person name="Salamov A."/>
            <person name="Andreopoulos B."/>
            <person name="Baker S."/>
            <person name="Barry K."/>
            <person name="Bills G."/>
            <person name="Bluhm B."/>
            <person name="Cannon C."/>
            <person name="Castanera R."/>
            <person name="Culley D."/>
            <person name="Daum C."/>
            <person name="Ezra D."/>
            <person name="Gonzalez J."/>
            <person name="Henrissat B."/>
            <person name="Kuo A."/>
            <person name="Liang C."/>
            <person name="Lipzen A."/>
            <person name="Lutzoni F."/>
            <person name="Magnuson J."/>
            <person name="Mondo S."/>
            <person name="Nolan M."/>
            <person name="Ohm R."/>
            <person name="Pangilinan J."/>
            <person name="Park H.-J."/>
            <person name="Ramirez L."/>
            <person name="Alfaro M."/>
            <person name="Sun H."/>
            <person name="Tritt A."/>
            <person name="Yoshinaga Y."/>
            <person name="Zwiers L.-H."/>
            <person name="Turgeon B."/>
            <person name="Goodwin S."/>
            <person name="Spatafora J."/>
            <person name="Crous P."/>
            <person name="Grigoriev I."/>
        </authorList>
    </citation>
    <scope>NUCLEOTIDE SEQUENCE</scope>
    <source>
        <strain evidence="4">CBS 113389</strain>
    </source>
</reference>
<organism evidence="4 5">
    <name type="scientific">Neohortaea acidophila</name>
    <dbReference type="NCBI Taxonomy" id="245834"/>
    <lineage>
        <taxon>Eukaryota</taxon>
        <taxon>Fungi</taxon>
        <taxon>Dikarya</taxon>
        <taxon>Ascomycota</taxon>
        <taxon>Pezizomycotina</taxon>
        <taxon>Dothideomycetes</taxon>
        <taxon>Dothideomycetidae</taxon>
        <taxon>Mycosphaerellales</taxon>
        <taxon>Teratosphaeriaceae</taxon>
        <taxon>Neohortaea</taxon>
    </lineage>
</organism>